<dbReference type="STRING" id="1348612.A0A397G5N9"/>
<comment type="caution">
    <text evidence="1">The sequence shown here is derived from an EMBL/GenBank/DDBJ whole genome shotgun (WGS) entry which is preliminary data.</text>
</comment>
<name>A0A397G5N9_9GLOM</name>
<keyword evidence="2" id="KW-1185">Reference proteome</keyword>
<reference evidence="1 2" key="1">
    <citation type="submission" date="2018-08" db="EMBL/GenBank/DDBJ databases">
        <title>Genome and evolution of the arbuscular mycorrhizal fungus Diversispora epigaea (formerly Glomus versiforme) and its bacterial endosymbionts.</title>
        <authorList>
            <person name="Sun X."/>
            <person name="Fei Z."/>
            <person name="Harrison M."/>
        </authorList>
    </citation>
    <scope>NUCLEOTIDE SEQUENCE [LARGE SCALE GENOMIC DNA]</scope>
    <source>
        <strain evidence="1 2">IT104</strain>
    </source>
</reference>
<organism evidence="1 2">
    <name type="scientific">Diversispora epigaea</name>
    <dbReference type="NCBI Taxonomy" id="1348612"/>
    <lineage>
        <taxon>Eukaryota</taxon>
        <taxon>Fungi</taxon>
        <taxon>Fungi incertae sedis</taxon>
        <taxon>Mucoromycota</taxon>
        <taxon>Glomeromycotina</taxon>
        <taxon>Glomeromycetes</taxon>
        <taxon>Diversisporales</taxon>
        <taxon>Diversisporaceae</taxon>
        <taxon>Diversispora</taxon>
    </lineage>
</organism>
<accession>A0A397G5N9</accession>
<dbReference type="Proteomes" id="UP000266861">
    <property type="component" value="Unassembled WGS sequence"/>
</dbReference>
<evidence type="ECO:0000313" key="1">
    <source>
        <dbReference type="EMBL" id="RHZ46361.1"/>
    </source>
</evidence>
<protein>
    <submittedName>
        <fullName evidence="1">Uncharacterized protein</fullName>
    </submittedName>
</protein>
<gene>
    <name evidence="1" type="ORF">Glove_624g41</name>
</gene>
<proteinExistence type="predicted"/>
<sequence length="87" mass="10327">MIVVSEGDDNDESDDLLNPVFECFREIMWAISQKAIESIVYCTIVDLWNKCLIPQYELESADEVYELFSQEVFRLQELYAKYAKIYR</sequence>
<dbReference type="EMBL" id="PQFF01000518">
    <property type="protein sequence ID" value="RHZ46361.1"/>
    <property type="molecule type" value="Genomic_DNA"/>
</dbReference>
<dbReference type="OrthoDB" id="642895at2759"/>
<evidence type="ECO:0000313" key="2">
    <source>
        <dbReference type="Proteomes" id="UP000266861"/>
    </source>
</evidence>
<dbReference type="AlphaFoldDB" id="A0A397G5N9"/>